<name>A0A510JBK2_9FUSO</name>
<sequence>MKIKPLGKRVLVKQVEQEEVTKSGIVLPGTASKEKPITGEVLAVGKDVEDVKAGDKVIYEKYSGTEVKDGEDTYLILDIDNVLGTVE</sequence>
<dbReference type="SUPFAM" id="SSF50129">
    <property type="entry name" value="GroES-like"/>
    <property type="match status" value="1"/>
</dbReference>
<evidence type="ECO:0000256" key="1">
    <source>
        <dbReference type="ARBA" id="ARBA00006975"/>
    </source>
</evidence>
<dbReference type="InterPro" id="IPR011032">
    <property type="entry name" value="GroES-like_sf"/>
</dbReference>
<dbReference type="GO" id="GO:0005524">
    <property type="term" value="F:ATP binding"/>
    <property type="evidence" value="ECO:0007669"/>
    <property type="project" value="InterPro"/>
</dbReference>
<dbReference type="FunFam" id="2.30.33.40:FF:000001">
    <property type="entry name" value="10 kDa chaperonin"/>
    <property type="match status" value="1"/>
</dbReference>
<dbReference type="SMART" id="SM00883">
    <property type="entry name" value="Cpn10"/>
    <property type="match status" value="1"/>
</dbReference>
<dbReference type="InterPro" id="IPR037124">
    <property type="entry name" value="Chaperonin_GroES_sf"/>
</dbReference>
<dbReference type="PANTHER" id="PTHR10772:SF63">
    <property type="entry name" value="20 KDA CHAPERONIN, CHLOROPLASTIC"/>
    <property type="match status" value="1"/>
</dbReference>
<dbReference type="EMBL" id="AP019822">
    <property type="protein sequence ID" value="BBM36690.1"/>
    <property type="molecule type" value="Genomic_DNA"/>
</dbReference>
<evidence type="ECO:0000256" key="3">
    <source>
        <dbReference type="HAMAP-Rule" id="MF_00580"/>
    </source>
</evidence>
<dbReference type="Gene3D" id="2.30.33.40">
    <property type="entry name" value="GroES chaperonin"/>
    <property type="match status" value="1"/>
</dbReference>
<evidence type="ECO:0000313" key="6">
    <source>
        <dbReference type="Proteomes" id="UP000321606"/>
    </source>
</evidence>
<dbReference type="CDD" id="cd00320">
    <property type="entry name" value="cpn10"/>
    <property type="match status" value="1"/>
</dbReference>
<evidence type="ECO:0000313" key="5">
    <source>
        <dbReference type="EMBL" id="BBM36690.1"/>
    </source>
</evidence>
<organism evidence="5 6">
    <name type="scientific">Pseudoleptotrichia goodfellowii</name>
    <dbReference type="NCBI Taxonomy" id="157692"/>
    <lineage>
        <taxon>Bacteria</taxon>
        <taxon>Fusobacteriati</taxon>
        <taxon>Fusobacteriota</taxon>
        <taxon>Fusobacteriia</taxon>
        <taxon>Fusobacteriales</taxon>
        <taxon>Leptotrichiaceae</taxon>
        <taxon>Pseudoleptotrichia</taxon>
    </lineage>
</organism>
<dbReference type="PANTHER" id="PTHR10772">
    <property type="entry name" value="10 KDA HEAT SHOCK PROTEIN"/>
    <property type="match status" value="1"/>
</dbReference>
<dbReference type="Proteomes" id="UP000321606">
    <property type="component" value="Chromosome"/>
</dbReference>
<gene>
    <name evidence="3" type="primary">groES</name>
    <name evidence="3" type="synonym">groS</name>
    <name evidence="5" type="ORF">JCM16774_1634</name>
</gene>
<accession>A0A510JBK2</accession>
<proteinExistence type="inferred from homology"/>
<dbReference type="STRING" id="714315.GCA_000516535_01641"/>
<dbReference type="GO" id="GO:0051087">
    <property type="term" value="F:protein-folding chaperone binding"/>
    <property type="evidence" value="ECO:0007669"/>
    <property type="project" value="TreeGrafter"/>
</dbReference>
<reference evidence="5 6" key="1">
    <citation type="submission" date="2019-07" db="EMBL/GenBank/DDBJ databases">
        <title>Complete Genome Sequence of Leptotrichia goodfellowii Strain JCM 16774.</title>
        <authorList>
            <person name="Watanabe S."/>
            <person name="Cui L."/>
        </authorList>
    </citation>
    <scope>NUCLEOTIDE SEQUENCE [LARGE SCALE GENOMIC DNA]</scope>
    <source>
        <strain evidence="5 6">JCM16774</strain>
    </source>
</reference>
<dbReference type="GO" id="GO:0005737">
    <property type="term" value="C:cytoplasm"/>
    <property type="evidence" value="ECO:0007669"/>
    <property type="project" value="UniProtKB-SubCell"/>
</dbReference>
<evidence type="ECO:0000256" key="2">
    <source>
        <dbReference type="ARBA" id="ARBA00023186"/>
    </source>
</evidence>
<keyword evidence="3" id="KW-0963">Cytoplasm</keyword>
<dbReference type="RefSeq" id="WP_006806416.1">
    <property type="nucleotide sequence ID" value="NZ_AP019822.1"/>
</dbReference>
<dbReference type="Pfam" id="PF00166">
    <property type="entry name" value="Cpn10"/>
    <property type="match status" value="1"/>
</dbReference>
<comment type="subunit">
    <text evidence="3">Heptamer of 7 subunits arranged in a ring. Interacts with the chaperonin GroEL.</text>
</comment>
<evidence type="ECO:0000256" key="4">
    <source>
        <dbReference type="RuleBase" id="RU000535"/>
    </source>
</evidence>
<comment type="function">
    <text evidence="3 4">Together with the chaperonin GroEL, plays an essential role in assisting protein folding. The GroEL-GroES system forms a nano-cage that allows encapsulation of the non-native substrate proteins and provides a physical environment optimized to promote and accelerate protein folding. GroES binds to the apical surface of the GroEL ring, thereby capping the opening of the GroEL channel.</text>
</comment>
<dbReference type="HAMAP" id="MF_00580">
    <property type="entry name" value="CH10"/>
    <property type="match status" value="1"/>
</dbReference>
<dbReference type="GO" id="GO:0046872">
    <property type="term" value="F:metal ion binding"/>
    <property type="evidence" value="ECO:0007669"/>
    <property type="project" value="TreeGrafter"/>
</dbReference>
<keyword evidence="2 3" id="KW-0143">Chaperone</keyword>
<protein>
    <recommendedName>
        <fullName evidence="3">Co-chaperonin GroES</fullName>
    </recommendedName>
    <alternativeName>
        <fullName evidence="3">10 kDa chaperonin</fullName>
    </alternativeName>
    <alternativeName>
        <fullName evidence="3">Chaperonin-10</fullName>
        <shortName evidence="3">Cpn10</shortName>
    </alternativeName>
</protein>
<dbReference type="KEGG" id="lgo:JCM16774_1634"/>
<dbReference type="InterPro" id="IPR020818">
    <property type="entry name" value="Chaperonin_GroES"/>
</dbReference>
<dbReference type="GO" id="GO:0051082">
    <property type="term" value="F:unfolded protein binding"/>
    <property type="evidence" value="ECO:0007669"/>
    <property type="project" value="TreeGrafter"/>
</dbReference>
<dbReference type="GO" id="GO:0044183">
    <property type="term" value="F:protein folding chaperone"/>
    <property type="evidence" value="ECO:0007669"/>
    <property type="project" value="InterPro"/>
</dbReference>
<comment type="subcellular location">
    <subcellularLocation>
        <location evidence="3">Cytoplasm</location>
    </subcellularLocation>
</comment>
<dbReference type="PRINTS" id="PR00297">
    <property type="entry name" value="CHAPERONIN10"/>
</dbReference>
<dbReference type="AlphaFoldDB" id="A0A510JBK2"/>
<dbReference type="OrthoDB" id="9806791at2"/>
<comment type="similarity">
    <text evidence="1 3 4">Belongs to the GroES chaperonin family.</text>
</comment>